<protein>
    <submittedName>
        <fullName evidence="1">Uncharacterized protein</fullName>
    </submittedName>
</protein>
<sequence length="272" mass="30344">MKKLIEKGIIGIIFLGIVLAGCIQPTQERTAEYSAEKEPFGIFAAFAQKHGLTIAQTREFFKKNMGITQESKIIEQLPSPSETFEKDKLKLLGSTAEELDAIPKENYSQPTFFGDFETSGRDQWINAEATTPMSHGIISTPADQYATLAPESKEMRATLFVRAAWGSTYYQGIKLYATISPEAAIQFHVNPEQFLLEPTFPTIHQNWVEKISIRGELTGNVEPGTYVITIKMSDPDIENVTKWIETREPYTNGNGSFTDPRGVATLTLNVPE</sequence>
<accession>A0A8T4C606</accession>
<comment type="caution">
    <text evidence="1">The sequence shown here is derived from an EMBL/GenBank/DDBJ whole genome shotgun (WGS) entry which is preliminary data.</text>
</comment>
<evidence type="ECO:0000313" key="1">
    <source>
        <dbReference type="EMBL" id="MBM3281841.1"/>
    </source>
</evidence>
<dbReference type="Proteomes" id="UP000774699">
    <property type="component" value="Unassembled WGS sequence"/>
</dbReference>
<evidence type="ECO:0000313" key="2">
    <source>
        <dbReference type="Proteomes" id="UP000774699"/>
    </source>
</evidence>
<name>A0A8T4C606_9ARCH</name>
<proteinExistence type="predicted"/>
<organism evidence="1 2">
    <name type="scientific">Candidatus Iainarchaeum sp</name>
    <dbReference type="NCBI Taxonomy" id="3101447"/>
    <lineage>
        <taxon>Archaea</taxon>
        <taxon>Candidatus Iainarchaeota</taxon>
        <taxon>Candidatus Iainarchaeia</taxon>
        <taxon>Candidatus Iainarchaeales</taxon>
        <taxon>Candidatus Iainarchaeaceae</taxon>
        <taxon>Candidatus Iainarchaeum</taxon>
    </lineage>
</organism>
<dbReference type="PROSITE" id="PS51257">
    <property type="entry name" value="PROKAR_LIPOPROTEIN"/>
    <property type="match status" value="1"/>
</dbReference>
<dbReference type="AlphaFoldDB" id="A0A8T4C606"/>
<dbReference type="EMBL" id="VGJJ01000003">
    <property type="protein sequence ID" value="MBM3281841.1"/>
    <property type="molecule type" value="Genomic_DNA"/>
</dbReference>
<gene>
    <name evidence="1" type="ORF">FJY86_00680</name>
</gene>
<reference evidence="1" key="1">
    <citation type="submission" date="2019-03" db="EMBL/GenBank/DDBJ databases">
        <title>Lake Tanganyika Metagenome-Assembled Genomes (MAGs).</title>
        <authorList>
            <person name="Tran P."/>
        </authorList>
    </citation>
    <scope>NUCLEOTIDE SEQUENCE</scope>
    <source>
        <strain evidence="1">M_DeepCast_50m_m2_156</strain>
    </source>
</reference>